<dbReference type="Proteomes" id="UP000688947">
    <property type="component" value="Unassembled WGS sequence"/>
</dbReference>
<proteinExistence type="predicted"/>
<dbReference type="EMBL" id="JAENGZ010000732">
    <property type="protein sequence ID" value="KAG6954620.1"/>
    <property type="molecule type" value="Genomic_DNA"/>
</dbReference>
<dbReference type="OrthoDB" id="98558at2759"/>
<evidence type="ECO:0000313" key="3">
    <source>
        <dbReference type="Proteomes" id="UP000688947"/>
    </source>
</evidence>
<dbReference type="VEuPathDB" id="FungiDB:PC110_g8268"/>
<dbReference type="VEuPathDB" id="FungiDB:PC110_g8971"/>
<comment type="caution">
    <text evidence="2">The sequence shown here is derived from an EMBL/GenBank/DDBJ whole genome shotgun (WGS) entry which is preliminary data.</text>
</comment>
<dbReference type="InterPro" id="IPR046700">
    <property type="entry name" value="DUF6570"/>
</dbReference>
<organism evidence="2 3">
    <name type="scientific">Phytophthora cactorum</name>
    <dbReference type="NCBI Taxonomy" id="29920"/>
    <lineage>
        <taxon>Eukaryota</taxon>
        <taxon>Sar</taxon>
        <taxon>Stramenopiles</taxon>
        <taxon>Oomycota</taxon>
        <taxon>Peronosporomycetes</taxon>
        <taxon>Peronosporales</taxon>
        <taxon>Peronosporaceae</taxon>
        <taxon>Phytophthora</taxon>
    </lineage>
</organism>
<accession>A0A8T1U8H3</accession>
<name>A0A8T1U8H3_9STRA</name>
<evidence type="ECO:0000259" key="1">
    <source>
        <dbReference type="Pfam" id="PF20209"/>
    </source>
</evidence>
<dbReference type="Pfam" id="PF20209">
    <property type="entry name" value="DUF6570"/>
    <property type="match status" value="1"/>
</dbReference>
<evidence type="ECO:0000313" key="2">
    <source>
        <dbReference type="EMBL" id="KAG6954620.1"/>
    </source>
</evidence>
<protein>
    <recommendedName>
        <fullName evidence="1">DUF6570 domain-containing protein</fullName>
    </recommendedName>
</protein>
<sequence>MSVFLTVDTTIAVCDVFNAVQEGEAKEGSTATTLTDRPRLEKNHEARLNDAAPIEDTPIQFHPLSKEEQAQCMELLRREFGADGLDECACAICDPLVLRRDVVRNDGSDWKYMDILRKILGEAGSDVPRLLREQYRASPLIAGLENVMVSPRDIQCYVDESGFPGAWLSVCRDCSASIRRRKLPKFAIANGFFMGALPDNLKGLTIPERLMTQLSTVAATTRVMRGGRHRCIRSHCLVFDCTPGPPLLRMAANSNVRHSKTRLCAFYPDT</sequence>
<gene>
    <name evidence="2" type="ORF">JG687_00011708</name>
</gene>
<dbReference type="AlphaFoldDB" id="A0A8T1U8H3"/>
<feature type="domain" description="DUF6570" evidence="1">
    <location>
        <begin position="180"/>
        <end position="241"/>
    </location>
</feature>
<reference evidence="2" key="1">
    <citation type="submission" date="2021-01" db="EMBL/GenBank/DDBJ databases">
        <title>Phytophthora aleatoria, a newly-described species from Pinus radiata is distinct from Phytophthora cactorum isolates based on comparative genomics.</title>
        <authorList>
            <person name="Mcdougal R."/>
            <person name="Panda P."/>
            <person name="Williams N."/>
            <person name="Studholme D.J."/>
        </authorList>
    </citation>
    <scope>NUCLEOTIDE SEQUENCE</scope>
    <source>
        <strain evidence="2">NZFS 3830</strain>
    </source>
</reference>